<accession>S2LCI8</accession>
<dbReference type="eggNOG" id="COG4961">
    <property type="taxonomic scope" value="Bacteria"/>
</dbReference>
<dbReference type="InterPro" id="IPR028087">
    <property type="entry name" value="Tad_N"/>
</dbReference>
<reference evidence="2 3" key="1">
    <citation type="journal article" date="2013" name="Genome Announc.">
        <title>Draft genome sequence of the moderately halophilic gammaproteobacterium Halomonas anticariensis FP35.</title>
        <authorList>
            <person name="Tahrioui A."/>
            <person name="Quesada E."/>
            <person name="Llamas I."/>
        </authorList>
    </citation>
    <scope>NUCLEOTIDE SEQUENCE [LARGE SCALE GENOMIC DNA]</scope>
    <source>
        <strain evidence="3">DSM 16096 / CECT 5854 / LMG 22089 / FP35</strain>
    </source>
</reference>
<organism evidence="2 3">
    <name type="scientific">Litchfieldella anticariensis (strain DSM 16096 / CECT 5854 / CIP 108499 / LMG 22089 / FP35)</name>
    <name type="common">Halomonas anticariensis</name>
    <dbReference type="NCBI Taxonomy" id="1121939"/>
    <lineage>
        <taxon>Bacteria</taxon>
        <taxon>Pseudomonadati</taxon>
        <taxon>Pseudomonadota</taxon>
        <taxon>Gammaproteobacteria</taxon>
        <taxon>Oceanospirillales</taxon>
        <taxon>Halomonadaceae</taxon>
        <taxon>Litchfieldella</taxon>
    </lineage>
</organism>
<gene>
    <name evidence="2" type="ORF">L861_08745</name>
</gene>
<keyword evidence="3" id="KW-1185">Reference proteome</keyword>
<proteinExistence type="predicted"/>
<name>S2LCI8_LITA3</name>
<evidence type="ECO:0000313" key="3">
    <source>
        <dbReference type="Proteomes" id="UP000014463"/>
    </source>
</evidence>
<dbReference type="Proteomes" id="UP000014463">
    <property type="component" value="Unassembled WGS sequence"/>
</dbReference>
<dbReference type="STRING" id="1121939.L861_08745"/>
<evidence type="ECO:0000259" key="1">
    <source>
        <dbReference type="Pfam" id="PF13400"/>
    </source>
</evidence>
<dbReference type="AlphaFoldDB" id="S2LCI8"/>
<feature type="domain" description="Putative Flp pilus-assembly TadG-like N-terminal" evidence="1">
    <location>
        <begin position="25"/>
        <end position="69"/>
    </location>
</feature>
<evidence type="ECO:0000313" key="2">
    <source>
        <dbReference type="EMBL" id="EPC02451.1"/>
    </source>
</evidence>
<dbReference type="PATRIC" id="fig|1121939.11.peg.1858"/>
<dbReference type="EMBL" id="ASTJ01000024">
    <property type="protein sequence ID" value="EPC02451.1"/>
    <property type="molecule type" value="Genomic_DNA"/>
</dbReference>
<protein>
    <recommendedName>
        <fullName evidence="1">Putative Flp pilus-assembly TadG-like N-terminal domain-containing protein</fullName>
    </recommendedName>
</protein>
<comment type="caution">
    <text evidence="2">The sequence shown here is derived from an EMBL/GenBank/DDBJ whole genome shotgun (WGS) entry which is preliminary data.</text>
</comment>
<sequence>MIMNTRLATISRGRFGSPRRQGGVSMVLLAVSLFMLLAFTALAVDGSNLYVARNELHNAADAGALAGARVLYLEDGSSVNDGIVDPTVDSANKVATDTAQANDSQNSSVEVISALRGHWSFATRTFTPNDSVDPVDLDRSTAELDADLNFINAVEVVTARKQTKVEAFFGSVFGFDGYEVEARAVAYIGYAGSLRPEDVDQPIAMCRQALVDGSGYSCDVGRFIPEGDQTGGWTNFEQGDNGAANAGEIRDLVCGDGNPDELNFGEDMTTSNGQVQSAFQALFDCWVSETDKERLWSLTLPVVDCSSGISPSNSLVGAVNLNIAWITDQANNIDAQAPQQMELPPDDSDGVSPGTWSNADPNGVTRWDDFVNAMNIRDSDGSLAEWSSSPQESGWRQKTIYFLPSCSYHEPKGQTGGENFGILAEIPVLVD</sequence>
<dbReference type="Pfam" id="PF13400">
    <property type="entry name" value="Tad"/>
    <property type="match status" value="1"/>
</dbReference>